<reference evidence="1" key="1">
    <citation type="submission" date="2020-11" db="EMBL/GenBank/DDBJ databases">
        <authorList>
            <person name="Whitehead M."/>
        </authorList>
    </citation>
    <scope>NUCLEOTIDE SEQUENCE</scope>
    <source>
        <strain evidence="1">EGII</strain>
    </source>
</reference>
<gene>
    <name evidence="1" type="ORF">CCAP1982_LOCUS1935</name>
</gene>
<dbReference type="AlphaFoldDB" id="A0A811U3Y5"/>
<dbReference type="EMBL" id="CAJHJT010000001">
    <property type="protein sequence ID" value="CAD6993110.1"/>
    <property type="molecule type" value="Genomic_DNA"/>
</dbReference>
<proteinExistence type="predicted"/>
<organism evidence="1 2">
    <name type="scientific">Ceratitis capitata</name>
    <name type="common">Mediterranean fruit fly</name>
    <name type="synonym">Tephritis capitata</name>
    <dbReference type="NCBI Taxonomy" id="7213"/>
    <lineage>
        <taxon>Eukaryota</taxon>
        <taxon>Metazoa</taxon>
        <taxon>Ecdysozoa</taxon>
        <taxon>Arthropoda</taxon>
        <taxon>Hexapoda</taxon>
        <taxon>Insecta</taxon>
        <taxon>Pterygota</taxon>
        <taxon>Neoptera</taxon>
        <taxon>Endopterygota</taxon>
        <taxon>Diptera</taxon>
        <taxon>Brachycera</taxon>
        <taxon>Muscomorpha</taxon>
        <taxon>Tephritoidea</taxon>
        <taxon>Tephritidae</taxon>
        <taxon>Ceratitis</taxon>
        <taxon>Ceratitis</taxon>
    </lineage>
</organism>
<protein>
    <submittedName>
        <fullName evidence="1">(Mediterranean fruit fly) hypothetical protein</fullName>
    </submittedName>
</protein>
<evidence type="ECO:0000313" key="1">
    <source>
        <dbReference type="EMBL" id="CAD6993110.1"/>
    </source>
</evidence>
<feature type="non-terminal residue" evidence="1">
    <location>
        <position position="1"/>
    </location>
</feature>
<sequence length="53" mass="5258">VTVEYSNTDATASDHTDRFVGTPMNMAAASASPTPTESASASATVDAVALIGV</sequence>
<accession>A0A811U3Y5</accession>
<name>A0A811U3Y5_CERCA</name>
<comment type="caution">
    <text evidence="1">The sequence shown here is derived from an EMBL/GenBank/DDBJ whole genome shotgun (WGS) entry which is preliminary data.</text>
</comment>
<evidence type="ECO:0000313" key="2">
    <source>
        <dbReference type="Proteomes" id="UP000606786"/>
    </source>
</evidence>
<dbReference type="Proteomes" id="UP000606786">
    <property type="component" value="Unassembled WGS sequence"/>
</dbReference>
<keyword evidence="2" id="KW-1185">Reference proteome</keyword>